<evidence type="ECO:0000313" key="2">
    <source>
        <dbReference type="Proteomes" id="UP001403385"/>
    </source>
</evidence>
<protein>
    <submittedName>
        <fullName evidence="1">Uncharacterized protein</fullName>
    </submittedName>
</protein>
<name>A0AAW9RW83_9BACT</name>
<proteinExistence type="predicted"/>
<dbReference type="RefSeq" id="WP_346821831.1">
    <property type="nucleotide sequence ID" value="NZ_JBDKWZ010000007.1"/>
</dbReference>
<comment type="caution">
    <text evidence="1">The sequence shown here is derived from an EMBL/GenBank/DDBJ whole genome shotgun (WGS) entry which is preliminary data.</text>
</comment>
<gene>
    <name evidence="1" type="ORF">AAG747_14135</name>
</gene>
<sequence length="111" mass="12708">MKKNKSKSSNNYKLGFRIKKCLSVESNRKLKKIVLVRCSRSGHKISENTYLNTVSGRCTNPFVLLELGEVLNLNISQLKDPDYLFEDSLKTLPELEDETKKYIQKIGLDVA</sequence>
<dbReference type="Proteomes" id="UP001403385">
    <property type="component" value="Unassembled WGS sequence"/>
</dbReference>
<dbReference type="EMBL" id="JBDKWZ010000007">
    <property type="protein sequence ID" value="MEN7549059.1"/>
    <property type="molecule type" value="Genomic_DNA"/>
</dbReference>
<dbReference type="AlphaFoldDB" id="A0AAW9RW83"/>
<reference evidence="1 2" key="1">
    <citation type="submission" date="2024-04" db="EMBL/GenBank/DDBJ databases">
        <title>Novel genus in family Flammeovirgaceae.</title>
        <authorList>
            <person name="Nguyen T.H."/>
            <person name="Vuong T.Q."/>
            <person name="Le H."/>
            <person name="Kim S.-G."/>
        </authorList>
    </citation>
    <scope>NUCLEOTIDE SEQUENCE [LARGE SCALE GENOMIC DNA]</scope>
    <source>
        <strain evidence="1 2">JCM 23209</strain>
    </source>
</reference>
<organism evidence="1 2">
    <name type="scientific">Rapidithrix thailandica</name>
    <dbReference type="NCBI Taxonomy" id="413964"/>
    <lineage>
        <taxon>Bacteria</taxon>
        <taxon>Pseudomonadati</taxon>
        <taxon>Bacteroidota</taxon>
        <taxon>Cytophagia</taxon>
        <taxon>Cytophagales</taxon>
        <taxon>Flammeovirgaceae</taxon>
        <taxon>Rapidithrix</taxon>
    </lineage>
</organism>
<keyword evidence="2" id="KW-1185">Reference proteome</keyword>
<accession>A0AAW9RW83</accession>
<evidence type="ECO:0000313" key="1">
    <source>
        <dbReference type="EMBL" id="MEN7549059.1"/>
    </source>
</evidence>